<feature type="domain" description="YjeF N-terminal" evidence="21">
    <location>
        <begin position="18"/>
        <end position="214"/>
    </location>
</feature>
<feature type="domain" description="YjeF C-terminal" evidence="20">
    <location>
        <begin position="217"/>
        <end position="477"/>
    </location>
</feature>
<evidence type="ECO:0000256" key="16">
    <source>
        <dbReference type="ARBA" id="ARBA00049209"/>
    </source>
</evidence>
<comment type="catalytic activity">
    <reaction evidence="15 17 19">
        <text>(6S)-NADHX + ADP = AMP + phosphate + NADH + H(+)</text>
        <dbReference type="Rhea" id="RHEA:32223"/>
        <dbReference type="ChEBI" id="CHEBI:15378"/>
        <dbReference type="ChEBI" id="CHEBI:43474"/>
        <dbReference type="ChEBI" id="CHEBI:57945"/>
        <dbReference type="ChEBI" id="CHEBI:64074"/>
        <dbReference type="ChEBI" id="CHEBI:456215"/>
        <dbReference type="ChEBI" id="CHEBI:456216"/>
        <dbReference type="EC" id="4.2.1.136"/>
    </reaction>
</comment>
<gene>
    <name evidence="18" type="primary">nnrE</name>
    <name evidence="17" type="synonym">nnrD</name>
    <name evidence="22" type="ORF">H8N03_10185</name>
</gene>
<feature type="binding site" evidence="17">
    <location>
        <begin position="397"/>
        <end position="401"/>
    </location>
    <ligand>
        <name>AMP</name>
        <dbReference type="ChEBI" id="CHEBI:456215"/>
    </ligand>
</feature>
<feature type="binding site" evidence="17">
    <location>
        <position position="309"/>
    </location>
    <ligand>
        <name>(6S)-NADPHX</name>
        <dbReference type="ChEBI" id="CHEBI:64076"/>
    </ligand>
</feature>
<dbReference type="InterPro" id="IPR036652">
    <property type="entry name" value="YjeF_N_dom_sf"/>
</dbReference>
<keyword evidence="8 17" id="KW-0521">NADP</keyword>
<name>A0A923SEU8_9BURK</name>
<evidence type="ECO:0000256" key="13">
    <source>
        <dbReference type="ARBA" id="ARBA00023268"/>
    </source>
</evidence>
<evidence type="ECO:0000313" key="23">
    <source>
        <dbReference type="Proteomes" id="UP000608513"/>
    </source>
</evidence>
<keyword evidence="7 17" id="KW-0067">ATP-binding</keyword>
<keyword evidence="5 18" id="KW-0479">Metal-binding</keyword>
<evidence type="ECO:0000256" key="19">
    <source>
        <dbReference type="PIRNR" id="PIRNR017184"/>
    </source>
</evidence>
<dbReference type="HAMAP" id="MF_01966">
    <property type="entry name" value="NADHX_epimerase"/>
    <property type="match status" value="1"/>
</dbReference>
<evidence type="ECO:0000256" key="2">
    <source>
        <dbReference type="ARBA" id="ARBA00000909"/>
    </source>
</evidence>
<dbReference type="PIRSF" id="PIRSF017184">
    <property type="entry name" value="Nnr"/>
    <property type="match status" value="1"/>
</dbReference>
<feature type="binding site" evidence="17">
    <location>
        <position position="252"/>
    </location>
    <ligand>
        <name>(6S)-NADPHX</name>
        <dbReference type="ChEBI" id="CHEBI:64076"/>
    </ligand>
</feature>
<evidence type="ECO:0000259" key="20">
    <source>
        <dbReference type="PROSITE" id="PS51383"/>
    </source>
</evidence>
<comment type="similarity">
    <text evidence="17">Belongs to the NnrD/CARKD family.</text>
</comment>
<evidence type="ECO:0000256" key="1">
    <source>
        <dbReference type="ARBA" id="ARBA00000013"/>
    </source>
</evidence>
<evidence type="ECO:0000256" key="8">
    <source>
        <dbReference type="ARBA" id="ARBA00022857"/>
    </source>
</evidence>
<dbReference type="EC" id="5.1.99.6" evidence="19"/>
<dbReference type="EC" id="4.2.1.136" evidence="19"/>
<evidence type="ECO:0000256" key="15">
    <source>
        <dbReference type="ARBA" id="ARBA00048238"/>
    </source>
</evidence>
<dbReference type="NCBIfam" id="TIGR00197">
    <property type="entry name" value="yjeF_nterm"/>
    <property type="match status" value="1"/>
</dbReference>
<evidence type="ECO:0000256" key="5">
    <source>
        <dbReference type="ARBA" id="ARBA00022723"/>
    </source>
</evidence>
<dbReference type="Gene3D" id="3.40.1190.20">
    <property type="match status" value="1"/>
</dbReference>
<dbReference type="InterPro" id="IPR004443">
    <property type="entry name" value="YjeF_N_dom"/>
</dbReference>
<evidence type="ECO:0000256" key="18">
    <source>
        <dbReference type="HAMAP-Rule" id="MF_01966"/>
    </source>
</evidence>
<feature type="binding site" evidence="18">
    <location>
        <position position="161"/>
    </location>
    <ligand>
        <name>K(+)</name>
        <dbReference type="ChEBI" id="CHEBI:29103"/>
    </ligand>
</feature>
<dbReference type="PROSITE" id="PS51385">
    <property type="entry name" value="YJEF_N"/>
    <property type="match status" value="1"/>
</dbReference>
<dbReference type="PANTHER" id="PTHR12592">
    <property type="entry name" value="ATP-DEPENDENT (S)-NAD(P)H-HYDRATE DEHYDRATASE FAMILY MEMBER"/>
    <property type="match status" value="1"/>
</dbReference>
<evidence type="ECO:0000256" key="6">
    <source>
        <dbReference type="ARBA" id="ARBA00022741"/>
    </source>
</evidence>
<evidence type="ECO:0000256" key="3">
    <source>
        <dbReference type="ARBA" id="ARBA00006001"/>
    </source>
</evidence>
<evidence type="ECO:0000256" key="17">
    <source>
        <dbReference type="HAMAP-Rule" id="MF_01965"/>
    </source>
</evidence>
<dbReference type="GO" id="GO:0110051">
    <property type="term" value="P:metabolite repair"/>
    <property type="evidence" value="ECO:0007669"/>
    <property type="project" value="TreeGrafter"/>
</dbReference>
<keyword evidence="12 17" id="KW-0456">Lyase</keyword>
<dbReference type="GO" id="GO:0052856">
    <property type="term" value="F:NAD(P)HX epimerase activity"/>
    <property type="evidence" value="ECO:0007669"/>
    <property type="project" value="UniProtKB-UniRule"/>
</dbReference>
<dbReference type="SUPFAM" id="SSF53613">
    <property type="entry name" value="Ribokinase-like"/>
    <property type="match status" value="1"/>
</dbReference>
<comment type="function">
    <text evidence="18">Catalyzes the epimerization of the S- and R-forms of NAD(P)HX, a damaged form of NAD(P)H that is a result of enzymatic or heat-dependent hydration. This is a prerequisite for the S-specific NAD(P)H-hydrate dehydratase to allow the repair of both epimers of NAD(P)HX.</text>
</comment>
<dbReference type="Gene3D" id="3.40.50.10260">
    <property type="entry name" value="YjeF N-terminal domain"/>
    <property type="match status" value="1"/>
</dbReference>
<evidence type="ECO:0000256" key="9">
    <source>
        <dbReference type="ARBA" id="ARBA00022958"/>
    </source>
</evidence>
<dbReference type="SUPFAM" id="SSF64153">
    <property type="entry name" value="YjeF N-terminal domain-like"/>
    <property type="match status" value="1"/>
</dbReference>
<feature type="binding site" evidence="17">
    <location>
        <position position="360"/>
    </location>
    <ligand>
        <name>(6S)-NADPHX</name>
        <dbReference type="ChEBI" id="CHEBI:64076"/>
    </ligand>
</feature>
<keyword evidence="10 17" id="KW-0520">NAD</keyword>
<evidence type="ECO:0000256" key="7">
    <source>
        <dbReference type="ARBA" id="ARBA00022840"/>
    </source>
</evidence>
<dbReference type="GO" id="GO:0005524">
    <property type="term" value="F:ATP binding"/>
    <property type="evidence" value="ECO:0007669"/>
    <property type="project" value="UniProtKB-UniRule"/>
</dbReference>
<comment type="function">
    <text evidence="14 19">Bifunctional enzyme that catalyzes the epimerization of the S- and R-forms of NAD(P)HX and the dehydration of the S-form of NAD(P)HX at the expense of ADP, which is converted to AMP. This allows the repair of both epimers of NAD(P)HX, a damaged form of NAD(P)H that is a result of enzymatic or heat-dependent hydration.</text>
</comment>
<dbReference type="CDD" id="cd01171">
    <property type="entry name" value="YXKO-related"/>
    <property type="match status" value="1"/>
</dbReference>
<evidence type="ECO:0000256" key="14">
    <source>
        <dbReference type="ARBA" id="ARBA00025153"/>
    </source>
</evidence>
<dbReference type="Pfam" id="PF03853">
    <property type="entry name" value="YjeF_N"/>
    <property type="match status" value="1"/>
</dbReference>
<dbReference type="GO" id="GO:0046872">
    <property type="term" value="F:metal ion binding"/>
    <property type="evidence" value="ECO:0007669"/>
    <property type="project" value="UniProtKB-UniRule"/>
</dbReference>
<keyword evidence="11 18" id="KW-0413">Isomerase</keyword>
<keyword evidence="23" id="KW-1185">Reference proteome</keyword>
<dbReference type="PROSITE" id="PS51383">
    <property type="entry name" value="YJEF_C_3"/>
    <property type="match status" value="1"/>
</dbReference>
<comment type="catalytic activity">
    <reaction evidence="1 18 19">
        <text>(6R)-NADHX = (6S)-NADHX</text>
        <dbReference type="Rhea" id="RHEA:32215"/>
        <dbReference type="ChEBI" id="CHEBI:64074"/>
        <dbReference type="ChEBI" id="CHEBI:64075"/>
        <dbReference type="EC" id="5.1.99.6"/>
    </reaction>
</comment>
<dbReference type="GO" id="GO:0052855">
    <property type="term" value="F:ADP-dependent NAD(P)H-hydrate dehydratase activity"/>
    <property type="evidence" value="ECO:0007669"/>
    <property type="project" value="UniProtKB-UniRule"/>
</dbReference>
<dbReference type="EMBL" id="JACORT010000003">
    <property type="protein sequence ID" value="MBC5783312.1"/>
    <property type="molecule type" value="Genomic_DNA"/>
</dbReference>
<comment type="function">
    <text evidence="17">Catalyzes the dehydration of the S-form of NAD(P)HX at the expense of ADP, which is converted to AMP. Together with NAD(P)HX epimerase, which catalyzes the epimerization of the S- and R-forms, the enzyme allows the repair of both epimers of NAD(P)HX, a damaged form of NAD(P)H that is a result of enzymatic or heat-dependent hydration.</text>
</comment>
<dbReference type="GO" id="GO:0046496">
    <property type="term" value="P:nicotinamide nucleotide metabolic process"/>
    <property type="evidence" value="ECO:0007669"/>
    <property type="project" value="UniProtKB-UniRule"/>
</dbReference>
<comment type="similarity">
    <text evidence="18">Belongs to the NnrE/AIBP family.</text>
</comment>
<comment type="cofactor">
    <cofactor evidence="17">
        <name>Mg(2+)</name>
        <dbReference type="ChEBI" id="CHEBI:18420"/>
    </cofactor>
</comment>
<dbReference type="AlphaFoldDB" id="A0A923SEU8"/>
<feature type="binding site" evidence="18">
    <location>
        <begin position="64"/>
        <end position="68"/>
    </location>
    <ligand>
        <name>(6S)-NADPHX</name>
        <dbReference type="ChEBI" id="CHEBI:64076"/>
    </ligand>
</feature>
<feature type="binding site" evidence="18">
    <location>
        <position position="125"/>
    </location>
    <ligand>
        <name>K(+)</name>
        <dbReference type="ChEBI" id="CHEBI:29103"/>
    </ligand>
</feature>
<sequence length="477" mass="48630">MQRVLPDRPWPLHDVAAIRRLEQRAAAALPPHTLMQRAGLAVARLALAVAPHARTIWIACGPGNNGGDGFEAALHLKQWGKHPIVTWLGEEARAPEDARASLQRARAAGVASSPQPPEHFDLAIDALLGIGATRKPEGMLLQWIARMNAGPAPVLAVDVPSALNADTGDATTCVRATHTLALLALKPGLFTAKGRDAAGQVWFDDLQVGGDGSAPAAHLSPPPAVTARLHATHKGSYGDVAVIGGAPGMAGAALLCARAALHHGAGRVFVGFLDADAPALDLQQPDLMVRPWDSLDLADRTVACGCGGGEAVRAAMPRALAADALVLDADALNAVAADTSFQAQLAARGGRGAKTVLTPHPLEAARLLELSTADVQANRLAAARDLARRFGCVVLLKGSGSVIAAPDGNVRINPTGNARLAIAGTGDVLAGMVAARLANGEGSFDAASGAAYQHGAAADAWPVGEALTAAGLASRVA</sequence>
<comment type="catalytic activity">
    <reaction evidence="16 17 19">
        <text>(6S)-NADPHX + ADP = AMP + phosphate + NADPH + H(+)</text>
        <dbReference type="Rhea" id="RHEA:32235"/>
        <dbReference type="ChEBI" id="CHEBI:15378"/>
        <dbReference type="ChEBI" id="CHEBI:43474"/>
        <dbReference type="ChEBI" id="CHEBI:57783"/>
        <dbReference type="ChEBI" id="CHEBI:64076"/>
        <dbReference type="ChEBI" id="CHEBI:456215"/>
        <dbReference type="ChEBI" id="CHEBI:456216"/>
        <dbReference type="EC" id="4.2.1.136"/>
    </reaction>
</comment>
<dbReference type="Pfam" id="PF01256">
    <property type="entry name" value="Carb_kinase"/>
    <property type="match status" value="1"/>
</dbReference>
<dbReference type="HAMAP" id="MF_01965">
    <property type="entry name" value="NADHX_dehydratase"/>
    <property type="match status" value="1"/>
</dbReference>
<comment type="similarity">
    <text evidence="3 19">In the N-terminal section; belongs to the NnrE/AIBP family.</text>
</comment>
<evidence type="ECO:0000256" key="12">
    <source>
        <dbReference type="ARBA" id="ARBA00023239"/>
    </source>
</evidence>
<evidence type="ECO:0000256" key="4">
    <source>
        <dbReference type="ARBA" id="ARBA00009524"/>
    </source>
</evidence>
<accession>A0A923SEU8</accession>
<comment type="caution">
    <text evidence="22">The sequence shown here is derived from an EMBL/GenBank/DDBJ whole genome shotgun (WGS) entry which is preliminary data.</text>
</comment>
<comment type="caution">
    <text evidence="18">Lacks conserved residue(s) required for the propagation of feature annotation.</text>
</comment>
<organism evidence="22 23">
    <name type="scientific">Ramlibacter cellulosilyticus</name>
    <dbReference type="NCBI Taxonomy" id="2764187"/>
    <lineage>
        <taxon>Bacteria</taxon>
        <taxon>Pseudomonadati</taxon>
        <taxon>Pseudomonadota</taxon>
        <taxon>Betaproteobacteria</taxon>
        <taxon>Burkholderiales</taxon>
        <taxon>Comamonadaceae</taxon>
        <taxon>Ramlibacter</taxon>
    </lineage>
</organism>
<dbReference type="InterPro" id="IPR029056">
    <property type="entry name" value="Ribokinase-like"/>
</dbReference>
<keyword evidence="6 17" id="KW-0547">Nucleotide-binding</keyword>
<dbReference type="PANTHER" id="PTHR12592:SF0">
    <property type="entry name" value="ATP-DEPENDENT (S)-NAD(P)H-HYDRATE DEHYDRATASE"/>
    <property type="match status" value="1"/>
</dbReference>
<feature type="binding site" evidence="18">
    <location>
        <position position="158"/>
    </location>
    <ligand>
        <name>(6S)-NADPHX</name>
        <dbReference type="ChEBI" id="CHEBI:64076"/>
    </ligand>
</feature>
<feature type="binding site" evidence="18">
    <location>
        <begin position="129"/>
        <end position="135"/>
    </location>
    <ligand>
        <name>(6S)-NADPHX</name>
        <dbReference type="ChEBI" id="CHEBI:64076"/>
    </ligand>
</feature>
<evidence type="ECO:0000256" key="10">
    <source>
        <dbReference type="ARBA" id="ARBA00023027"/>
    </source>
</evidence>
<protein>
    <recommendedName>
        <fullName evidence="19">Bifunctional NAD(P)H-hydrate repair enzyme</fullName>
    </recommendedName>
    <alternativeName>
        <fullName evidence="19">Nicotinamide nucleotide repair protein</fullName>
    </alternativeName>
    <domain>
        <recommendedName>
            <fullName evidence="19">ADP-dependent (S)-NAD(P)H-hydrate dehydratase</fullName>
            <ecNumber evidence="19">4.2.1.136</ecNumber>
        </recommendedName>
        <alternativeName>
            <fullName evidence="19">ADP-dependent NAD(P)HX dehydratase</fullName>
        </alternativeName>
    </domain>
    <domain>
        <recommendedName>
            <fullName evidence="19">NAD(P)H-hydrate epimerase</fullName>
            <ecNumber evidence="19">5.1.99.6</ecNumber>
        </recommendedName>
    </domain>
</protein>
<dbReference type="NCBIfam" id="TIGR00196">
    <property type="entry name" value="yjeF_cterm"/>
    <property type="match status" value="1"/>
</dbReference>
<comment type="subunit">
    <text evidence="17">Homotetramer.</text>
</comment>
<keyword evidence="13" id="KW-0511">Multifunctional enzyme</keyword>
<dbReference type="InterPro" id="IPR000631">
    <property type="entry name" value="CARKD"/>
</dbReference>
<dbReference type="PROSITE" id="PS01050">
    <property type="entry name" value="YJEF_C_2"/>
    <property type="match status" value="1"/>
</dbReference>
<proteinExistence type="inferred from homology"/>
<reference evidence="22" key="1">
    <citation type="submission" date="2020-08" db="EMBL/GenBank/DDBJ databases">
        <title>Ramlibacter sp. USB13 16S ribosomal RNA gene genome sequencing and assembly.</title>
        <authorList>
            <person name="Kang M."/>
        </authorList>
    </citation>
    <scope>NUCLEOTIDE SEQUENCE</scope>
    <source>
        <strain evidence="22">USB13</strain>
    </source>
</reference>
<evidence type="ECO:0000259" key="21">
    <source>
        <dbReference type="PROSITE" id="PS51385"/>
    </source>
</evidence>
<comment type="catalytic activity">
    <reaction evidence="2 18 19">
        <text>(6R)-NADPHX = (6S)-NADPHX</text>
        <dbReference type="Rhea" id="RHEA:32227"/>
        <dbReference type="ChEBI" id="CHEBI:64076"/>
        <dbReference type="ChEBI" id="CHEBI:64077"/>
        <dbReference type="EC" id="5.1.99.6"/>
    </reaction>
</comment>
<dbReference type="Proteomes" id="UP000608513">
    <property type="component" value="Unassembled WGS sequence"/>
</dbReference>
<feature type="binding site" evidence="17">
    <location>
        <position position="427"/>
    </location>
    <ligand>
        <name>(6S)-NADPHX</name>
        <dbReference type="ChEBI" id="CHEBI:64076"/>
    </ligand>
</feature>
<dbReference type="RefSeq" id="WP_187076050.1">
    <property type="nucleotide sequence ID" value="NZ_JACORT010000003.1"/>
</dbReference>
<dbReference type="InterPro" id="IPR017953">
    <property type="entry name" value="Carbohydrate_kinase_pred_CS"/>
</dbReference>
<evidence type="ECO:0000256" key="11">
    <source>
        <dbReference type="ARBA" id="ARBA00023235"/>
    </source>
</evidence>
<evidence type="ECO:0000313" key="22">
    <source>
        <dbReference type="EMBL" id="MBC5783312.1"/>
    </source>
</evidence>
<dbReference type="InterPro" id="IPR030677">
    <property type="entry name" value="Nnr"/>
</dbReference>
<comment type="cofactor">
    <cofactor evidence="18 19">
        <name>K(+)</name>
        <dbReference type="ChEBI" id="CHEBI:29103"/>
    </cofactor>
    <text evidence="18 19">Binds 1 potassium ion per subunit.</text>
</comment>
<comment type="similarity">
    <text evidence="4 19">In the C-terminal section; belongs to the NnrD/CARKD family.</text>
</comment>
<feature type="binding site" evidence="17">
    <location>
        <position position="426"/>
    </location>
    <ligand>
        <name>AMP</name>
        <dbReference type="ChEBI" id="CHEBI:456215"/>
    </ligand>
</feature>
<feature type="binding site" evidence="18">
    <location>
        <position position="65"/>
    </location>
    <ligand>
        <name>K(+)</name>
        <dbReference type="ChEBI" id="CHEBI:29103"/>
    </ligand>
</feature>
<keyword evidence="9 18" id="KW-0630">Potassium</keyword>